<accession>A0ABW4AZH4</accession>
<dbReference type="InterPro" id="IPR006379">
    <property type="entry name" value="HAD-SF_hydro_IIB"/>
</dbReference>
<dbReference type="Pfam" id="PF08282">
    <property type="entry name" value="Hydrolase_3"/>
    <property type="match status" value="1"/>
</dbReference>
<dbReference type="Gene3D" id="3.90.1070.10">
    <property type="match status" value="1"/>
</dbReference>
<dbReference type="InterPro" id="IPR036412">
    <property type="entry name" value="HAD-like_sf"/>
</dbReference>
<protein>
    <submittedName>
        <fullName evidence="1">HAD-IIB family hydrolase</fullName>
    </submittedName>
</protein>
<evidence type="ECO:0000313" key="2">
    <source>
        <dbReference type="Proteomes" id="UP001597059"/>
    </source>
</evidence>
<proteinExistence type="predicted"/>
<keyword evidence="1" id="KW-0378">Hydrolase</keyword>
<gene>
    <name evidence="1" type="ORF">ACFQ45_05075</name>
</gene>
<reference evidence="2" key="1">
    <citation type="journal article" date="2019" name="Int. J. Syst. Evol. Microbiol.">
        <title>The Global Catalogue of Microorganisms (GCM) 10K type strain sequencing project: providing services to taxonomists for standard genome sequencing and annotation.</title>
        <authorList>
            <consortium name="The Broad Institute Genomics Platform"/>
            <consortium name="The Broad Institute Genome Sequencing Center for Infectious Disease"/>
            <person name="Wu L."/>
            <person name="Ma J."/>
        </authorList>
    </citation>
    <scope>NUCLEOTIDE SEQUENCE [LARGE SCALE GENOMIC DNA]</scope>
    <source>
        <strain evidence="2">JCM 30774</strain>
    </source>
</reference>
<dbReference type="EMBL" id="JBHTMN010000006">
    <property type="protein sequence ID" value="MFD1382723.1"/>
    <property type="molecule type" value="Genomic_DNA"/>
</dbReference>
<organism evidence="1 2">
    <name type="scientific">Rhodanobacter aciditrophus</name>
    <dbReference type="NCBI Taxonomy" id="1623218"/>
    <lineage>
        <taxon>Bacteria</taxon>
        <taxon>Pseudomonadati</taxon>
        <taxon>Pseudomonadota</taxon>
        <taxon>Gammaproteobacteria</taxon>
        <taxon>Lysobacterales</taxon>
        <taxon>Rhodanobacteraceae</taxon>
        <taxon>Rhodanobacter</taxon>
    </lineage>
</organism>
<comment type="caution">
    <text evidence="1">The sequence shown here is derived from an EMBL/GenBank/DDBJ whole genome shotgun (WGS) entry which is preliminary data.</text>
</comment>
<dbReference type="NCBIfam" id="TIGR01484">
    <property type="entry name" value="HAD-SF-IIB"/>
    <property type="match status" value="1"/>
</dbReference>
<name>A0ABW4AZH4_9GAMM</name>
<dbReference type="Gene3D" id="3.40.50.1000">
    <property type="entry name" value="HAD superfamily/HAD-like"/>
    <property type="match status" value="1"/>
</dbReference>
<dbReference type="RefSeq" id="WP_377365898.1">
    <property type="nucleotide sequence ID" value="NZ_JBHTMN010000006.1"/>
</dbReference>
<dbReference type="SUPFAM" id="SSF56784">
    <property type="entry name" value="HAD-like"/>
    <property type="match status" value="1"/>
</dbReference>
<dbReference type="InterPro" id="IPR023214">
    <property type="entry name" value="HAD_sf"/>
</dbReference>
<evidence type="ECO:0000313" key="1">
    <source>
        <dbReference type="EMBL" id="MFD1382723.1"/>
    </source>
</evidence>
<sequence>MSSVANNGVSMPQPIAGLTTACLKNIGFVLTDFDDTLTLEGKLPDQTLSALYRLQEAGIHVIPVTGGCAGWSDMMTRILPVSGVITEGGGVFMTRSSGSVNYQYFHDEASMRVEQAAILTMVEPRLKRFEALRLTKDQAYRLTDVAIDYAQDVQPPAEQEKEMLLAELRSLGLNAKASSIHINICQKGVDKYAMANKILSEKYGLSPEQQKVNVLYVGDAPNDESMFAQFPISVGVANIAPHLPVLTHKPAYITQGKGGLGFAELAEILLDAQN</sequence>
<keyword evidence="2" id="KW-1185">Reference proteome</keyword>
<dbReference type="Proteomes" id="UP001597059">
    <property type="component" value="Unassembled WGS sequence"/>
</dbReference>
<dbReference type="GO" id="GO:0016787">
    <property type="term" value="F:hydrolase activity"/>
    <property type="evidence" value="ECO:0007669"/>
    <property type="project" value="UniProtKB-KW"/>
</dbReference>